<evidence type="ECO:0000313" key="6">
    <source>
        <dbReference type="EMBL" id="TCT10550.1"/>
    </source>
</evidence>
<keyword evidence="2" id="KW-0520">NAD</keyword>
<evidence type="ECO:0000259" key="5">
    <source>
        <dbReference type="Pfam" id="PF14833"/>
    </source>
</evidence>
<gene>
    <name evidence="6" type="ORF">EDC22_10548</name>
</gene>
<dbReference type="InterPro" id="IPR015815">
    <property type="entry name" value="HIBADH-related"/>
</dbReference>
<dbReference type="GO" id="GO:0050661">
    <property type="term" value="F:NADP binding"/>
    <property type="evidence" value="ECO:0007669"/>
    <property type="project" value="InterPro"/>
</dbReference>
<dbReference type="InterPro" id="IPR036291">
    <property type="entry name" value="NAD(P)-bd_dom_sf"/>
</dbReference>
<dbReference type="Pfam" id="PF14833">
    <property type="entry name" value="NAD_binding_11"/>
    <property type="match status" value="1"/>
</dbReference>
<feature type="active site" evidence="3">
    <location>
        <position position="170"/>
    </location>
</feature>
<evidence type="ECO:0000256" key="3">
    <source>
        <dbReference type="PIRSR" id="PIRSR000103-1"/>
    </source>
</evidence>
<dbReference type="Pfam" id="PF03446">
    <property type="entry name" value="NAD_binding_2"/>
    <property type="match status" value="1"/>
</dbReference>
<dbReference type="EMBL" id="SMAK01000005">
    <property type="protein sequence ID" value="TCT10550.1"/>
    <property type="molecule type" value="Genomic_DNA"/>
</dbReference>
<dbReference type="SUPFAM" id="SSF48179">
    <property type="entry name" value="6-phosphogluconate dehydrogenase C-terminal domain-like"/>
    <property type="match status" value="1"/>
</dbReference>
<dbReference type="AlphaFoldDB" id="A0A4R3MAN0"/>
<evidence type="ECO:0000313" key="7">
    <source>
        <dbReference type="Proteomes" id="UP000295678"/>
    </source>
</evidence>
<accession>A0A4R3MAN0</accession>
<dbReference type="InterPro" id="IPR013328">
    <property type="entry name" value="6PGD_dom2"/>
</dbReference>
<dbReference type="PANTHER" id="PTHR43060">
    <property type="entry name" value="3-HYDROXYISOBUTYRATE DEHYDROGENASE-LIKE 1, MITOCHONDRIAL-RELATED"/>
    <property type="match status" value="1"/>
</dbReference>
<organism evidence="6 7">
    <name type="scientific">Tepidamorphus gemmatus</name>
    <dbReference type="NCBI Taxonomy" id="747076"/>
    <lineage>
        <taxon>Bacteria</taxon>
        <taxon>Pseudomonadati</taxon>
        <taxon>Pseudomonadota</taxon>
        <taxon>Alphaproteobacteria</taxon>
        <taxon>Hyphomicrobiales</taxon>
        <taxon>Tepidamorphaceae</taxon>
        <taxon>Tepidamorphus</taxon>
    </lineage>
</organism>
<dbReference type="PIRSF" id="PIRSF000103">
    <property type="entry name" value="HIBADH"/>
    <property type="match status" value="1"/>
</dbReference>
<dbReference type="Gene3D" id="1.10.1040.10">
    <property type="entry name" value="N-(1-d-carboxylethyl)-l-norvaline Dehydrogenase, domain 2"/>
    <property type="match status" value="1"/>
</dbReference>
<proteinExistence type="predicted"/>
<dbReference type="InterPro" id="IPR006115">
    <property type="entry name" value="6PGDH_NADP-bd"/>
</dbReference>
<sequence>MSETVGFIGLGLMGEGFTRRLLATGHRVVGYDIEPARVAAATGWGVEAAASPAEVARTAEIVLVCVVNTTAVEAVAADIAGAGRLDGKVLVDHSTTEIAATRRIATMLHERAGMGFVDAPVSGGPEAALKGTLAIMAGGSDAAIAKIRPVVERLGNLTHMGGVGTGQATKLVNQTIVLTNYCVLAEALRLAQAHGVDAARIPEALKAGHAGSNLLPVAFQRMIAEDFAPRGYTRQVLKDLEMLQADAREHHLAMPMASQALTLFRLLYASGKSELDGMAVVTLYPRPQPH</sequence>
<protein>
    <submittedName>
        <fullName evidence="6">3-hydroxyisobutyrate dehydrogenase/2-hydroxy-3-oxopropionate reductase</fullName>
    </submittedName>
</protein>
<keyword evidence="7" id="KW-1185">Reference proteome</keyword>
<comment type="caution">
    <text evidence="6">The sequence shown here is derived from an EMBL/GenBank/DDBJ whole genome shotgun (WGS) entry which is preliminary data.</text>
</comment>
<evidence type="ECO:0000256" key="2">
    <source>
        <dbReference type="ARBA" id="ARBA00023027"/>
    </source>
</evidence>
<dbReference type="InterPro" id="IPR008927">
    <property type="entry name" value="6-PGluconate_DH-like_C_sf"/>
</dbReference>
<dbReference type="OrthoDB" id="9812907at2"/>
<dbReference type="PANTHER" id="PTHR43060:SF15">
    <property type="entry name" value="3-HYDROXYISOBUTYRATE DEHYDROGENASE-LIKE 1, MITOCHONDRIAL-RELATED"/>
    <property type="match status" value="1"/>
</dbReference>
<feature type="domain" description="3-hydroxyisobutyrate dehydrogenase-like NAD-binding" evidence="5">
    <location>
        <begin position="164"/>
        <end position="284"/>
    </location>
</feature>
<evidence type="ECO:0000256" key="1">
    <source>
        <dbReference type="ARBA" id="ARBA00023002"/>
    </source>
</evidence>
<reference evidence="6 7" key="1">
    <citation type="submission" date="2019-03" db="EMBL/GenBank/DDBJ databases">
        <title>Genomic Encyclopedia of Type Strains, Phase IV (KMG-IV): sequencing the most valuable type-strain genomes for metagenomic binning, comparative biology and taxonomic classification.</title>
        <authorList>
            <person name="Goeker M."/>
        </authorList>
    </citation>
    <scope>NUCLEOTIDE SEQUENCE [LARGE SCALE GENOMIC DNA]</scope>
    <source>
        <strain evidence="6 7">DSM 19345</strain>
    </source>
</reference>
<keyword evidence="1" id="KW-0560">Oxidoreductase</keyword>
<dbReference type="InterPro" id="IPR029154">
    <property type="entry name" value="HIBADH-like_NADP-bd"/>
</dbReference>
<dbReference type="Gene3D" id="3.40.50.720">
    <property type="entry name" value="NAD(P)-binding Rossmann-like Domain"/>
    <property type="match status" value="1"/>
</dbReference>
<dbReference type="GO" id="GO:0051287">
    <property type="term" value="F:NAD binding"/>
    <property type="evidence" value="ECO:0007669"/>
    <property type="project" value="InterPro"/>
</dbReference>
<evidence type="ECO:0000259" key="4">
    <source>
        <dbReference type="Pfam" id="PF03446"/>
    </source>
</evidence>
<dbReference type="RefSeq" id="WP_132806412.1">
    <property type="nucleotide sequence ID" value="NZ_SMAK01000005.1"/>
</dbReference>
<dbReference type="Proteomes" id="UP000295678">
    <property type="component" value="Unassembled WGS sequence"/>
</dbReference>
<dbReference type="SUPFAM" id="SSF51735">
    <property type="entry name" value="NAD(P)-binding Rossmann-fold domains"/>
    <property type="match status" value="1"/>
</dbReference>
<dbReference type="GO" id="GO:0016491">
    <property type="term" value="F:oxidoreductase activity"/>
    <property type="evidence" value="ECO:0007669"/>
    <property type="project" value="UniProtKB-KW"/>
</dbReference>
<name>A0A4R3MAN0_9HYPH</name>
<feature type="domain" description="6-phosphogluconate dehydrogenase NADP-binding" evidence="4">
    <location>
        <begin position="4"/>
        <end position="159"/>
    </location>
</feature>